<proteinExistence type="predicted"/>
<dbReference type="RefSeq" id="WP_136385213.1">
    <property type="nucleotide sequence ID" value="NZ_SSOD01000008.1"/>
</dbReference>
<evidence type="ECO:0000313" key="2">
    <source>
        <dbReference type="Proteomes" id="UP000307956"/>
    </source>
</evidence>
<evidence type="ECO:0000313" key="1">
    <source>
        <dbReference type="EMBL" id="THF60939.1"/>
    </source>
</evidence>
<dbReference type="OrthoDB" id="9998780at2"/>
<reference evidence="1 2" key="1">
    <citation type="submission" date="2019-04" db="EMBL/GenBank/DDBJ databases">
        <title>Azoarcus rhizosphaerae sp. nov. isolated from rhizosphere of Ficus religiosa.</title>
        <authorList>
            <person name="Lin S.-Y."/>
            <person name="Hameed A."/>
            <person name="Hsu Y.-H."/>
            <person name="Young C.-C."/>
        </authorList>
    </citation>
    <scope>NUCLEOTIDE SEQUENCE [LARGE SCALE GENOMIC DNA]</scope>
    <source>
        <strain evidence="1 2">CC-YHH848</strain>
    </source>
</reference>
<dbReference type="AlphaFoldDB" id="A0A4S4AP73"/>
<organism evidence="1 2">
    <name type="scientific">Pseudothauera rhizosphaerae</name>
    <dbReference type="NCBI Taxonomy" id="2565932"/>
    <lineage>
        <taxon>Bacteria</taxon>
        <taxon>Pseudomonadati</taxon>
        <taxon>Pseudomonadota</taxon>
        <taxon>Betaproteobacteria</taxon>
        <taxon>Rhodocyclales</taxon>
        <taxon>Zoogloeaceae</taxon>
        <taxon>Pseudothauera</taxon>
    </lineage>
</organism>
<comment type="caution">
    <text evidence="1">The sequence shown here is derived from an EMBL/GenBank/DDBJ whole genome shotgun (WGS) entry which is preliminary data.</text>
</comment>
<protein>
    <submittedName>
        <fullName evidence="1">Uncharacterized protein</fullName>
    </submittedName>
</protein>
<dbReference type="EMBL" id="SSOD01000008">
    <property type="protein sequence ID" value="THF60939.1"/>
    <property type="molecule type" value="Genomic_DNA"/>
</dbReference>
<gene>
    <name evidence="1" type="ORF">E6O51_11970</name>
</gene>
<dbReference type="Proteomes" id="UP000307956">
    <property type="component" value="Unassembled WGS sequence"/>
</dbReference>
<keyword evidence="2" id="KW-1185">Reference proteome</keyword>
<name>A0A4S4AP73_9RHOO</name>
<accession>A0A4S4AP73</accession>
<sequence>MTAPVQPLPCLTWGYRPNTDPTLPGYIVDGDGGTVANVQPGGLALGVLLAMAPEILSDLCAVVLALVQQDEDYRREHGIDLGDITPKDALREAIGNAVATLAYAAEAGLPVELPGLAQLEDTL</sequence>